<dbReference type="EMBL" id="RQPJ01000006">
    <property type="protein sequence ID" value="RTE53257.1"/>
    <property type="molecule type" value="Genomic_DNA"/>
</dbReference>
<reference evidence="2 3" key="1">
    <citation type="submission" date="2018-11" db="EMBL/GenBank/DDBJ databases">
        <title>Arenibacter aquaticus sp.nov., a marine bacterium isolated from surface seawater in the South China Sea.</title>
        <authorList>
            <person name="Guo J."/>
            <person name="Sun J."/>
        </authorList>
    </citation>
    <scope>NUCLEOTIDE SEQUENCE [LARGE SCALE GENOMIC DNA]</scope>
    <source>
        <strain evidence="2 3">GUO666</strain>
    </source>
</reference>
<evidence type="ECO:0008006" key="4">
    <source>
        <dbReference type="Google" id="ProtNLM"/>
    </source>
</evidence>
<feature type="chain" id="PRO_5019505149" description="Adhesin domain-containing protein" evidence="1">
    <location>
        <begin position="26"/>
        <end position="496"/>
    </location>
</feature>
<keyword evidence="1" id="KW-0732">Signal</keyword>
<dbReference type="AlphaFoldDB" id="A0A430K288"/>
<sequence length="496" mass="56907">MKTKFKNIGLVGMLILFGCSTTCWAQKKSKTVHENFKVSNDVVIEVNTSYADIEFDTWNRNQVDIEAVLEIEGATEEELNDYLKNNPIKIIGNSRKIEISTHMEHHPAFAFNIEEERDVHFDFEHGLNDSVAMEIITPMIDFPEMVEVPPLPPMPPLPVKPFDYEAYKKDGEAYMNKWKSEFEAGFDKEYQKKMEEWGKRMELKQKEFEKKRMEMEVKREAVHQQRLEHIIEQQEQAKELRQQAGNIQKGNRVIRIEIDTIGGVNDVNKEFIFYEKNQTAEPNVFYSLKRGVDKKIKVKSTIKIKLPKSTQIKMNVRHGAVKLAGNTNNLKATLAYTTLMAATIDGDKTEIEASYSPVSVQNWKIGELKTDYSDKVNIKEAETLTLNANFSDVIIENLMNKAFIKNSFGPLTIKNITNNFTDLDILLQNAELSCTLPSTAYTISVNGLYSDLRTKEGLRLEKIKNGNQTLHKGYYLHNKSGKSINIDAKYTDVVLR</sequence>
<name>A0A430K288_9FLAO</name>
<organism evidence="2 3">
    <name type="scientific">Arenibacter aquaticus</name>
    <dbReference type="NCBI Taxonomy" id="2489054"/>
    <lineage>
        <taxon>Bacteria</taxon>
        <taxon>Pseudomonadati</taxon>
        <taxon>Bacteroidota</taxon>
        <taxon>Flavobacteriia</taxon>
        <taxon>Flavobacteriales</taxon>
        <taxon>Flavobacteriaceae</taxon>
        <taxon>Arenibacter</taxon>
    </lineage>
</organism>
<dbReference type="Proteomes" id="UP000267585">
    <property type="component" value="Unassembled WGS sequence"/>
</dbReference>
<feature type="signal peptide" evidence="1">
    <location>
        <begin position="1"/>
        <end position="25"/>
    </location>
</feature>
<gene>
    <name evidence="2" type="ORF">EHW67_12315</name>
</gene>
<proteinExistence type="predicted"/>
<evidence type="ECO:0000313" key="3">
    <source>
        <dbReference type="Proteomes" id="UP000267585"/>
    </source>
</evidence>
<dbReference type="OrthoDB" id="1420424at2"/>
<dbReference type="PROSITE" id="PS51257">
    <property type="entry name" value="PROKAR_LIPOPROTEIN"/>
    <property type="match status" value="1"/>
</dbReference>
<evidence type="ECO:0000313" key="2">
    <source>
        <dbReference type="EMBL" id="RTE53257.1"/>
    </source>
</evidence>
<accession>A0A430K288</accession>
<dbReference type="RefSeq" id="WP_126162693.1">
    <property type="nucleotide sequence ID" value="NZ_RQPJ01000006.1"/>
</dbReference>
<comment type="caution">
    <text evidence="2">The sequence shown here is derived from an EMBL/GenBank/DDBJ whole genome shotgun (WGS) entry which is preliminary data.</text>
</comment>
<protein>
    <recommendedName>
        <fullName evidence="4">Adhesin domain-containing protein</fullName>
    </recommendedName>
</protein>
<keyword evidence="3" id="KW-1185">Reference proteome</keyword>
<evidence type="ECO:0000256" key="1">
    <source>
        <dbReference type="SAM" id="SignalP"/>
    </source>
</evidence>